<keyword evidence="3" id="KW-0812">Transmembrane</keyword>
<evidence type="ECO:0000256" key="3">
    <source>
        <dbReference type="ARBA" id="ARBA00022692"/>
    </source>
</evidence>
<evidence type="ECO:0000256" key="7">
    <source>
        <dbReference type="SAM" id="SignalP"/>
    </source>
</evidence>
<dbReference type="InterPro" id="IPR027417">
    <property type="entry name" value="P-loop_NTPase"/>
</dbReference>
<dbReference type="Gene3D" id="3.40.50.300">
    <property type="entry name" value="P-loop containing nucleotide triphosphate hydrolases"/>
    <property type="match status" value="1"/>
</dbReference>
<evidence type="ECO:0000313" key="9">
    <source>
        <dbReference type="Proteomes" id="UP000236333"/>
    </source>
</evidence>
<keyword evidence="9" id="KW-1185">Reference proteome</keyword>
<protein>
    <recommendedName>
        <fullName evidence="10">Sulfotransferase</fullName>
    </recommendedName>
</protein>
<evidence type="ECO:0000256" key="6">
    <source>
        <dbReference type="ARBA" id="ARBA00023180"/>
    </source>
</evidence>
<dbReference type="GO" id="GO:0016020">
    <property type="term" value="C:membrane"/>
    <property type="evidence" value="ECO:0007669"/>
    <property type="project" value="UniProtKB-SubCell"/>
</dbReference>
<feature type="non-terminal residue" evidence="8">
    <location>
        <position position="1"/>
    </location>
</feature>
<evidence type="ECO:0000313" key="8">
    <source>
        <dbReference type="EMBL" id="PNH04619.1"/>
    </source>
</evidence>
<evidence type="ECO:0008006" key="10">
    <source>
        <dbReference type="Google" id="ProtNLM"/>
    </source>
</evidence>
<dbReference type="PANTHER" id="PTHR12812:SF0">
    <property type="entry name" value="HEPARAN-SULFATE 6-O-SULFOTRANSFERASE"/>
    <property type="match status" value="1"/>
</dbReference>
<sequence>APLCAIAPFLGWVRMHNAPVSKRCICLLLILCGAIASRARRAKPEYCRTDLPGCCPKVVEHVLLLHIEKTGGTSLRTFLQSAVKRRFKGRGAICNYLKHMPYQCQPSSAAGGNSSCNARNYAYYQSAITTGDHFRRGCKLTSSHHDFRIVDAIPPHIRNTTLLIVNLRDPAGRAVSHFHMLRRHRDPGALNSTVVDYFVRNPLGVAISRNRMTRVMAGEFCCKKGLPAVYESDALYGRARARLEEFCVVGLTSRVQETMLYVQHVLGQVTDRPPKNLHYHNNANRYQPVDPAVLQQLDEFNGNDVELYKQAEGRFGAQMLAIGRSATDNSTAAAAEAGA</sequence>
<keyword evidence="7" id="KW-0732">Signal</keyword>
<keyword evidence="2" id="KW-0808">Transferase</keyword>
<dbReference type="InterPro" id="IPR010635">
    <property type="entry name" value="Heparan_SO4-6-sulfoTrfase"/>
</dbReference>
<dbReference type="OrthoDB" id="525253at2759"/>
<name>A0A2J7ZWH8_9CHLO</name>
<organism evidence="8 9">
    <name type="scientific">Tetrabaena socialis</name>
    <dbReference type="NCBI Taxonomy" id="47790"/>
    <lineage>
        <taxon>Eukaryota</taxon>
        <taxon>Viridiplantae</taxon>
        <taxon>Chlorophyta</taxon>
        <taxon>core chlorophytes</taxon>
        <taxon>Chlorophyceae</taxon>
        <taxon>CS clade</taxon>
        <taxon>Chlamydomonadales</taxon>
        <taxon>Tetrabaenaceae</taxon>
        <taxon>Tetrabaena</taxon>
    </lineage>
</organism>
<dbReference type="Proteomes" id="UP000236333">
    <property type="component" value="Unassembled WGS sequence"/>
</dbReference>
<feature type="signal peptide" evidence="7">
    <location>
        <begin position="1"/>
        <end position="36"/>
    </location>
</feature>
<comment type="subcellular location">
    <subcellularLocation>
        <location evidence="1">Membrane</location>
        <topology evidence="1">Single-pass membrane protein</topology>
    </subcellularLocation>
</comment>
<proteinExistence type="predicted"/>
<feature type="chain" id="PRO_5014365140" description="Sulfotransferase" evidence="7">
    <location>
        <begin position="37"/>
        <end position="339"/>
    </location>
</feature>
<keyword evidence="5" id="KW-0472">Membrane</keyword>
<keyword evidence="6" id="KW-0325">Glycoprotein</keyword>
<dbReference type="PANTHER" id="PTHR12812">
    <property type="entry name" value="HEPARAN SULFATE 6-O-SULFOTRANSFERASE 3"/>
    <property type="match status" value="1"/>
</dbReference>
<evidence type="ECO:0000256" key="1">
    <source>
        <dbReference type="ARBA" id="ARBA00004167"/>
    </source>
</evidence>
<dbReference type="SUPFAM" id="SSF52540">
    <property type="entry name" value="P-loop containing nucleoside triphosphate hydrolases"/>
    <property type="match status" value="1"/>
</dbReference>
<dbReference type="EMBL" id="PGGS01000373">
    <property type="protein sequence ID" value="PNH04619.1"/>
    <property type="molecule type" value="Genomic_DNA"/>
</dbReference>
<reference evidence="8 9" key="1">
    <citation type="journal article" date="2017" name="Mol. Biol. Evol.">
        <title>The 4-celled Tetrabaena socialis nuclear genome reveals the essential components for genetic control of cell number at the origin of multicellularity in the volvocine lineage.</title>
        <authorList>
            <person name="Featherston J."/>
            <person name="Arakaki Y."/>
            <person name="Hanschen E.R."/>
            <person name="Ferris P.J."/>
            <person name="Michod R.E."/>
            <person name="Olson B.J.S.C."/>
            <person name="Nozaki H."/>
            <person name="Durand P.M."/>
        </authorList>
    </citation>
    <scope>NUCLEOTIDE SEQUENCE [LARGE SCALE GENOMIC DNA]</scope>
    <source>
        <strain evidence="8 9">NIES-571</strain>
    </source>
</reference>
<evidence type="ECO:0000256" key="5">
    <source>
        <dbReference type="ARBA" id="ARBA00023136"/>
    </source>
</evidence>
<evidence type="ECO:0000256" key="2">
    <source>
        <dbReference type="ARBA" id="ARBA00022679"/>
    </source>
</evidence>
<dbReference type="GO" id="GO:0017095">
    <property type="term" value="F:heparan sulfate 6-sulfotransferase activity"/>
    <property type="evidence" value="ECO:0007669"/>
    <property type="project" value="TreeGrafter"/>
</dbReference>
<gene>
    <name evidence="8" type="ORF">TSOC_009194</name>
</gene>
<accession>A0A2J7ZWH8</accession>
<evidence type="ECO:0000256" key="4">
    <source>
        <dbReference type="ARBA" id="ARBA00022989"/>
    </source>
</evidence>
<comment type="caution">
    <text evidence="8">The sequence shown here is derived from an EMBL/GenBank/DDBJ whole genome shotgun (WGS) entry which is preliminary data.</text>
</comment>
<dbReference type="AlphaFoldDB" id="A0A2J7ZWH8"/>
<keyword evidence="4" id="KW-1133">Transmembrane helix</keyword>